<comment type="caution">
    <text evidence="2">The sequence shown here is derived from an EMBL/GenBank/DDBJ whole genome shotgun (WGS) entry which is preliminary data.</text>
</comment>
<feature type="transmembrane region" description="Helical" evidence="1">
    <location>
        <begin position="52"/>
        <end position="71"/>
    </location>
</feature>
<dbReference type="AlphaFoldDB" id="A0A242WCG8"/>
<dbReference type="EMBL" id="NFCF01000051">
    <property type="protein sequence ID" value="OTW52823.1"/>
    <property type="molecule type" value="Genomic_DNA"/>
</dbReference>
<accession>A0A242WCG8</accession>
<evidence type="ECO:0000256" key="1">
    <source>
        <dbReference type="SAM" id="Phobius"/>
    </source>
</evidence>
<keyword evidence="1" id="KW-1133">Transmembrane helix</keyword>
<keyword evidence="1" id="KW-0472">Membrane</keyword>
<organism evidence="2 3">
    <name type="scientific">Bacillus thuringiensis serovar mexicanensis</name>
    <dbReference type="NCBI Taxonomy" id="180868"/>
    <lineage>
        <taxon>Bacteria</taxon>
        <taxon>Bacillati</taxon>
        <taxon>Bacillota</taxon>
        <taxon>Bacilli</taxon>
        <taxon>Bacillales</taxon>
        <taxon>Bacillaceae</taxon>
        <taxon>Bacillus</taxon>
        <taxon>Bacillus cereus group</taxon>
    </lineage>
</organism>
<sequence>MTMKRYLNFISLFFTILVIINLTNIHTKYQFFIGASVALCVTIISTNEIIKFLATCSLLVYGFTALTYLSIA</sequence>
<gene>
    <name evidence="2" type="ORF">BK699_05490</name>
</gene>
<dbReference type="Proteomes" id="UP000195152">
    <property type="component" value="Unassembled WGS sequence"/>
</dbReference>
<name>A0A242WCG8_BACTU</name>
<protein>
    <submittedName>
        <fullName evidence="2">Uncharacterized protein</fullName>
    </submittedName>
</protein>
<evidence type="ECO:0000313" key="3">
    <source>
        <dbReference type="Proteomes" id="UP000195152"/>
    </source>
</evidence>
<evidence type="ECO:0000313" key="2">
    <source>
        <dbReference type="EMBL" id="OTW52823.1"/>
    </source>
</evidence>
<keyword evidence="1" id="KW-0812">Transmembrane</keyword>
<reference evidence="2 3" key="1">
    <citation type="submission" date="2016-10" db="EMBL/GenBank/DDBJ databases">
        <title>Comparative genomics of Bacillus thuringiensis reveals a path to pathogens against multiple invertebrate hosts.</title>
        <authorList>
            <person name="Zheng J."/>
            <person name="Gao Q."/>
            <person name="Liu H."/>
            <person name="Peng D."/>
            <person name="Ruan L."/>
            <person name="Sun M."/>
        </authorList>
    </citation>
    <scope>NUCLEOTIDE SEQUENCE [LARGE SCALE GENOMIC DNA]</scope>
    <source>
        <strain evidence="2">BGSC 4AC1</strain>
    </source>
</reference>
<feature type="transmembrane region" description="Helical" evidence="1">
    <location>
        <begin position="6"/>
        <end position="22"/>
    </location>
</feature>
<proteinExistence type="predicted"/>